<keyword evidence="1" id="KW-1133">Transmembrane helix</keyword>
<reference evidence="3" key="1">
    <citation type="journal article" date="2019" name="Int. J. Syst. Evol. Microbiol.">
        <title>The Global Catalogue of Microorganisms (GCM) 10K type strain sequencing project: providing services to taxonomists for standard genome sequencing and annotation.</title>
        <authorList>
            <consortium name="The Broad Institute Genomics Platform"/>
            <consortium name="The Broad Institute Genome Sequencing Center for Infectious Disease"/>
            <person name="Wu L."/>
            <person name="Ma J."/>
        </authorList>
    </citation>
    <scope>NUCLEOTIDE SEQUENCE [LARGE SCALE GENOMIC DNA]</scope>
    <source>
        <strain evidence="3">CGMCC 1.16619</strain>
    </source>
</reference>
<keyword evidence="1" id="KW-0812">Transmembrane</keyword>
<evidence type="ECO:0000313" key="3">
    <source>
        <dbReference type="Proteomes" id="UP001596114"/>
    </source>
</evidence>
<organism evidence="2 3">
    <name type="scientific">Rhodanobacter ginsengisoli</name>
    <dbReference type="NCBI Taxonomy" id="418646"/>
    <lineage>
        <taxon>Bacteria</taxon>
        <taxon>Pseudomonadati</taxon>
        <taxon>Pseudomonadota</taxon>
        <taxon>Gammaproteobacteria</taxon>
        <taxon>Lysobacterales</taxon>
        <taxon>Rhodanobacteraceae</taxon>
        <taxon>Rhodanobacter</taxon>
    </lineage>
</organism>
<gene>
    <name evidence="2" type="ORF">ACFPPA_18175</name>
</gene>
<sequence>MLAGTPANQKNSRWLTWGRWLFFASGWVAAVFVGVLELPAKIVSFSENFAPAKETTLNAAIDYQKYVGRFSSDPNSWVGSNLVSDGTHPPDDGDIQLDIEYLGHGEYSGEIRSAYMAKHALAPWSRVMIDGKVGLTGTFQGVVWDIVNGSRASYALFQLSPEDKSNGSLRLTPTSANNIFPGKVVLWPTDFEMSGGEHGQRFENLLHEVVARPSKNENAKNVESKSDP</sequence>
<comment type="caution">
    <text evidence="2">The sequence shown here is derived from an EMBL/GenBank/DDBJ whole genome shotgun (WGS) entry which is preliminary data.</text>
</comment>
<proteinExistence type="predicted"/>
<keyword evidence="1" id="KW-0472">Membrane</keyword>
<accession>A0ABW0QRU6</accession>
<name>A0ABW0QRU6_9GAMM</name>
<evidence type="ECO:0000256" key="1">
    <source>
        <dbReference type="SAM" id="Phobius"/>
    </source>
</evidence>
<dbReference type="EMBL" id="JBHSNF010000005">
    <property type="protein sequence ID" value="MFC5527676.1"/>
    <property type="molecule type" value="Genomic_DNA"/>
</dbReference>
<dbReference type="Proteomes" id="UP001596114">
    <property type="component" value="Unassembled WGS sequence"/>
</dbReference>
<protein>
    <submittedName>
        <fullName evidence="2">Uncharacterized protein</fullName>
    </submittedName>
</protein>
<dbReference type="RefSeq" id="WP_377322504.1">
    <property type="nucleotide sequence ID" value="NZ_JBHSNF010000005.1"/>
</dbReference>
<evidence type="ECO:0000313" key="2">
    <source>
        <dbReference type="EMBL" id="MFC5527676.1"/>
    </source>
</evidence>
<feature type="transmembrane region" description="Helical" evidence="1">
    <location>
        <begin position="20"/>
        <end position="38"/>
    </location>
</feature>
<keyword evidence="3" id="KW-1185">Reference proteome</keyword>